<dbReference type="Proteomes" id="UP000834106">
    <property type="component" value="Chromosome 11"/>
</dbReference>
<name>A0AAD1ZKE0_9LAMI</name>
<proteinExistence type="predicted"/>
<protein>
    <submittedName>
        <fullName evidence="1">Uncharacterized protein</fullName>
    </submittedName>
</protein>
<dbReference type="EMBL" id="OU503046">
    <property type="protein sequence ID" value="CAI9770999.1"/>
    <property type="molecule type" value="Genomic_DNA"/>
</dbReference>
<keyword evidence="2" id="KW-1185">Reference proteome</keyword>
<reference evidence="1" key="1">
    <citation type="submission" date="2023-05" db="EMBL/GenBank/DDBJ databases">
        <authorList>
            <person name="Huff M."/>
        </authorList>
    </citation>
    <scope>NUCLEOTIDE SEQUENCE</scope>
</reference>
<organism evidence="1 2">
    <name type="scientific">Fraxinus pennsylvanica</name>
    <dbReference type="NCBI Taxonomy" id="56036"/>
    <lineage>
        <taxon>Eukaryota</taxon>
        <taxon>Viridiplantae</taxon>
        <taxon>Streptophyta</taxon>
        <taxon>Embryophyta</taxon>
        <taxon>Tracheophyta</taxon>
        <taxon>Spermatophyta</taxon>
        <taxon>Magnoliopsida</taxon>
        <taxon>eudicotyledons</taxon>
        <taxon>Gunneridae</taxon>
        <taxon>Pentapetalae</taxon>
        <taxon>asterids</taxon>
        <taxon>lamiids</taxon>
        <taxon>Lamiales</taxon>
        <taxon>Oleaceae</taxon>
        <taxon>Oleeae</taxon>
        <taxon>Fraxinus</taxon>
    </lineage>
</organism>
<sequence>MAGGIKECWGVEFGKDRTESMAVRMLRKKFHRTLVYFDLKKLALTKTKVIVAAKEEQKFSLHEQPGNSVLREGATVAFTYVKGEEEKDAYDTLKKIQELKGPDAKDHVALPADI</sequence>
<evidence type="ECO:0000313" key="2">
    <source>
        <dbReference type="Proteomes" id="UP000834106"/>
    </source>
</evidence>
<dbReference type="AlphaFoldDB" id="A0AAD1ZKE0"/>
<accession>A0AAD1ZKE0</accession>
<gene>
    <name evidence="1" type="ORF">FPE_LOCUS18429</name>
</gene>
<evidence type="ECO:0000313" key="1">
    <source>
        <dbReference type="EMBL" id="CAI9770999.1"/>
    </source>
</evidence>